<dbReference type="AlphaFoldDB" id="A0A1S1Z081"/>
<dbReference type="PANTHER" id="PTHR43320:SF2">
    <property type="entry name" value="2-DEHYDRO-3-DEOXYGLUCONOKINASE_2-DEHYDRO-3-DEOXYGALACTONOKINASE"/>
    <property type="match status" value="1"/>
</dbReference>
<dbReference type="Gene3D" id="3.40.1190.20">
    <property type="match status" value="1"/>
</dbReference>
<dbReference type="STRING" id="915059.NH26_10060"/>
<keyword evidence="3" id="KW-0418">Kinase</keyword>
<keyword evidence="6" id="KW-1185">Reference proteome</keyword>
<evidence type="ECO:0000259" key="4">
    <source>
        <dbReference type="Pfam" id="PF00294"/>
    </source>
</evidence>
<dbReference type="SUPFAM" id="SSF53613">
    <property type="entry name" value="Ribokinase-like"/>
    <property type="match status" value="1"/>
</dbReference>
<evidence type="ECO:0000313" key="6">
    <source>
        <dbReference type="Proteomes" id="UP000179797"/>
    </source>
</evidence>
<comment type="similarity">
    <text evidence="1">Belongs to the carbohydrate kinase PfkB family.</text>
</comment>
<evidence type="ECO:0000313" key="5">
    <source>
        <dbReference type="EMBL" id="OHX66678.1"/>
    </source>
</evidence>
<organism evidence="5 6">
    <name type="scientific">Flammeovirga pacifica</name>
    <dbReference type="NCBI Taxonomy" id="915059"/>
    <lineage>
        <taxon>Bacteria</taxon>
        <taxon>Pseudomonadati</taxon>
        <taxon>Bacteroidota</taxon>
        <taxon>Cytophagia</taxon>
        <taxon>Cytophagales</taxon>
        <taxon>Flammeovirgaceae</taxon>
        <taxon>Flammeovirga</taxon>
    </lineage>
</organism>
<evidence type="ECO:0000256" key="3">
    <source>
        <dbReference type="ARBA" id="ARBA00022777"/>
    </source>
</evidence>
<evidence type="ECO:0000256" key="2">
    <source>
        <dbReference type="ARBA" id="ARBA00022679"/>
    </source>
</evidence>
<dbReference type="InterPro" id="IPR052700">
    <property type="entry name" value="Carb_kinase_PfkB-like"/>
</dbReference>
<sequence length="332" mass="36192">MKKIVTFGEVLLNLAAQGDLRLKQSNSLDLRFAGAESNVAASLAQFGENVTYITRVPKNDLAEKVINTLRGLGVDTSKVVYGGDRIGIIFFENGAVYKSSKVIYDRAGSSIATIQEGSIDWKQAFDGADWFHWTGITPALSASAAAVTKEALIAAREMGLTISGDYNFRKNLWQWGKDHTEVMPELLAFCDVMSGIHPDVNIVEEAVSDELYASAGEDMMKKYPNCKVVVFTARGSISASHNTWQGVIYDGEKVYRSANYDITHIVDRVGGGDSFMAALIYGLRNYPTKQEAVEFAAAASTLKHLIAGDQNMVSVEEVEALMNGPKNGLINR</sequence>
<dbReference type="GO" id="GO:0016301">
    <property type="term" value="F:kinase activity"/>
    <property type="evidence" value="ECO:0007669"/>
    <property type="project" value="UniProtKB-KW"/>
</dbReference>
<feature type="domain" description="Carbohydrate kinase PfkB" evidence="4">
    <location>
        <begin position="1"/>
        <end position="308"/>
    </location>
</feature>
<comment type="caution">
    <text evidence="5">The sequence shown here is derived from an EMBL/GenBank/DDBJ whole genome shotgun (WGS) entry which is preliminary data.</text>
</comment>
<proteinExistence type="inferred from homology"/>
<dbReference type="InterPro" id="IPR011611">
    <property type="entry name" value="PfkB_dom"/>
</dbReference>
<evidence type="ECO:0000256" key="1">
    <source>
        <dbReference type="ARBA" id="ARBA00010688"/>
    </source>
</evidence>
<dbReference type="PANTHER" id="PTHR43320">
    <property type="entry name" value="SUGAR KINASE"/>
    <property type="match status" value="1"/>
</dbReference>
<dbReference type="EMBL" id="JRYR02000001">
    <property type="protein sequence ID" value="OHX66678.1"/>
    <property type="molecule type" value="Genomic_DNA"/>
</dbReference>
<accession>A0A1S1Z081</accession>
<dbReference type="Pfam" id="PF00294">
    <property type="entry name" value="PfkB"/>
    <property type="match status" value="1"/>
</dbReference>
<protein>
    <submittedName>
        <fullName evidence="5">2-dehydro-3-deoxygluconokinase</fullName>
    </submittedName>
</protein>
<keyword evidence="2" id="KW-0808">Transferase</keyword>
<dbReference type="CDD" id="cd01166">
    <property type="entry name" value="KdgK"/>
    <property type="match status" value="1"/>
</dbReference>
<dbReference type="Proteomes" id="UP000179797">
    <property type="component" value="Unassembled WGS sequence"/>
</dbReference>
<dbReference type="OrthoDB" id="9813569at2"/>
<reference evidence="5 6" key="1">
    <citation type="journal article" date="2012" name="Int. J. Syst. Evol. Microbiol.">
        <title>Flammeovirga pacifica sp. nov., isolated from deep-sea sediment.</title>
        <authorList>
            <person name="Xu H."/>
            <person name="Fu Y."/>
            <person name="Yang N."/>
            <person name="Ding Z."/>
            <person name="Lai Q."/>
            <person name="Zeng R."/>
        </authorList>
    </citation>
    <scope>NUCLEOTIDE SEQUENCE [LARGE SCALE GENOMIC DNA]</scope>
    <source>
        <strain evidence="6">DSM 24597 / LMG 26175 / WPAGA1</strain>
    </source>
</reference>
<dbReference type="RefSeq" id="WP_044227981.1">
    <property type="nucleotide sequence ID" value="NZ_JRYR02000001.1"/>
</dbReference>
<gene>
    <name evidence="5" type="ORF">NH26_10060</name>
</gene>
<dbReference type="InterPro" id="IPR029056">
    <property type="entry name" value="Ribokinase-like"/>
</dbReference>
<name>A0A1S1Z081_FLAPC</name>